<dbReference type="SUPFAM" id="SSF52540">
    <property type="entry name" value="P-loop containing nucleoside triphosphate hydrolases"/>
    <property type="match status" value="1"/>
</dbReference>
<feature type="domain" description="ABC transporter" evidence="11">
    <location>
        <begin position="490"/>
        <end position="711"/>
    </location>
</feature>
<dbReference type="CDD" id="cd18579">
    <property type="entry name" value="ABC_6TM_ABCC_D1"/>
    <property type="match status" value="1"/>
</dbReference>
<feature type="transmembrane region" description="Helical" evidence="10">
    <location>
        <begin position="383"/>
        <end position="406"/>
    </location>
</feature>
<keyword evidence="4" id="KW-0677">Repeat</keyword>
<comment type="subcellular location">
    <subcellularLocation>
        <location evidence="1">Membrane</location>
        <topology evidence="1">Multi-pass membrane protein</topology>
    </subcellularLocation>
</comment>
<dbReference type="InterPro" id="IPR050173">
    <property type="entry name" value="ABC_transporter_C-like"/>
</dbReference>
<feature type="domain" description="ABC transmembrane type-1" evidence="12">
    <location>
        <begin position="839"/>
        <end position="1026"/>
    </location>
</feature>
<keyword evidence="6" id="KW-0067">ATP-binding</keyword>
<keyword evidence="5" id="KW-0547">Nucleotide-binding</keyword>
<dbReference type="FunFam" id="1.20.1560.10:FF:000082">
    <property type="entry name" value="ABC transporter, multidrug resistance associated protein"/>
    <property type="match status" value="1"/>
</dbReference>
<dbReference type="InterPro" id="IPR017871">
    <property type="entry name" value="ABC_transporter-like_CS"/>
</dbReference>
<dbReference type="VEuPathDB" id="TriTrypDB:TCSYLVIO_002926"/>
<evidence type="ECO:0000256" key="7">
    <source>
        <dbReference type="ARBA" id="ARBA00022989"/>
    </source>
</evidence>
<evidence type="ECO:0000256" key="10">
    <source>
        <dbReference type="SAM" id="Phobius"/>
    </source>
</evidence>
<dbReference type="PANTHER" id="PTHR24223:SF273">
    <property type="entry name" value="MULTIDRUG RESISTANCE PROTEIN E"/>
    <property type="match status" value="1"/>
</dbReference>
<dbReference type="InterPro" id="IPR044726">
    <property type="entry name" value="ABCC_6TM_D2"/>
</dbReference>
<feature type="domain" description="ABC transmembrane type-1" evidence="12">
    <location>
        <begin position="134"/>
        <end position="414"/>
    </location>
</feature>
<dbReference type="VEuPathDB" id="TriTrypDB:C4B63_44g132"/>
<dbReference type="VEuPathDB" id="TriTrypDB:C3747_175g51"/>
<dbReference type="CDD" id="cd03250">
    <property type="entry name" value="ABCC_MRP_domain1"/>
    <property type="match status" value="1"/>
</dbReference>
<evidence type="ECO:0000256" key="5">
    <source>
        <dbReference type="ARBA" id="ARBA00022741"/>
    </source>
</evidence>
<keyword evidence="3 10" id="KW-0812">Transmembrane</keyword>
<dbReference type="EMBL" id="U95956">
    <property type="protein sequence ID" value="AAC09044.1"/>
    <property type="molecule type" value="Genomic_DNA"/>
</dbReference>
<dbReference type="FunFam" id="3.40.50.300:FF:000997">
    <property type="entry name" value="Multidrug resistance-associated protein 1"/>
    <property type="match status" value="1"/>
</dbReference>
<dbReference type="GO" id="GO:0016887">
    <property type="term" value="F:ATP hydrolysis activity"/>
    <property type="evidence" value="ECO:0007669"/>
    <property type="project" value="InterPro"/>
</dbReference>
<dbReference type="AlphaFoldDB" id="Q9U097"/>
<sequence>MCGMRTLAWRCATAGTVTVRGTPLGGVRAAERTPRQLYAGVEWRVPPTHRLKEENRNASRSPFTNGVVEGEYLFNTSSGNATATCERVDDIVIHCPLPEKKRRQGGMPVTTQKRPKPMSVARALFTALGYHVYVLIPFRLLRDTCQLAVPVVLQYYIEYIETADPSWRDGLLLVLAFSLLTLVQSAAGSKLTQLGWRSGYTFQNALQGVLFEKCGTILRKALSHPEMSVGRIVNMVSSDMNSARSFPLMLPFLFGAPLQLTFALALLYRLVGWCAFAGFGVLILFMPLQGILMRRYYAVYGRLSRATDARLKVTNEFFGGVRIRKFMSWEPSFIRRIEERRRELAALAASQLLYVSISFLTNAIPAFVVAVVFFLYIEMGHEFTPTIVFPAIALLGIMQTTFVRILSAFQVGSLRCVHAPITKFIECEDADDGMREMLLQHTPQQAIPERSKTGCIHHDASWRRSSHGYHLHICTETTRSRAAGRKERAMRRAQVSSTELDQRSPSRHYTRIPKGKLTCVVGDTGSGKSTLIESLLGGHEVTSGFLRSLPNIAYVPQQAWIMNATLKENILFFSDMDEARFRRALRCTQLESDLKLLLNGVETEIGEKGVNLSGGQKARVSLARAVYATGRELYLLDDPLSALDAHVGEHVMHECILGELRSTTRMLVTHQLHQLRYADHIILLQEGGTVAFAGSYEDYGRFIAGREATPIVAAAAEAAAAAASSSVEGGEAVGELRAPKSEITGVNNGDEDNNDNDLSHNASTLLFYDDEDNEEQSQQQQQQKQQNKNREKKKEDGSTEEKNMDGKLMTDEEKAVGAVSLLTYVKYLETCGGATLCGLVFLLFIVTEFLLVSPSLWLSFWSVKRFELEPKTYLLLYVAFVAASALCSPLRNASAYAVLRIGSWRLHSQLLRSVAVAPMSFFDTTPLGRVMNRFSKDMSTIDSNLQSSVIFFFQSTLSVISSIAVMAISQYFVLIAIIPCLLVYYRLMVFYNSANREMRRIANRSNSPVFSVLGEMLSGRWTIAAYDLWSQKPC</sequence>
<organism evidence="13">
    <name type="scientific">Trypanosoma cruzi</name>
    <dbReference type="NCBI Taxonomy" id="5693"/>
    <lineage>
        <taxon>Eukaryota</taxon>
        <taxon>Discoba</taxon>
        <taxon>Euglenozoa</taxon>
        <taxon>Kinetoplastea</taxon>
        <taxon>Metakinetoplastina</taxon>
        <taxon>Trypanosomatida</taxon>
        <taxon>Trypanosomatidae</taxon>
        <taxon>Trypanosoma</taxon>
        <taxon>Schizotrypanum</taxon>
    </lineage>
</organism>
<dbReference type="GO" id="GO:0140359">
    <property type="term" value="F:ABC-type transporter activity"/>
    <property type="evidence" value="ECO:0007669"/>
    <property type="project" value="InterPro"/>
</dbReference>
<dbReference type="InterPro" id="IPR003439">
    <property type="entry name" value="ABC_transporter-like_ATP-bd"/>
</dbReference>
<proteinExistence type="predicted"/>
<feature type="compositionally biased region" description="Basic and acidic residues" evidence="9">
    <location>
        <begin position="788"/>
        <end position="807"/>
    </location>
</feature>
<dbReference type="Gene3D" id="1.20.1560.10">
    <property type="entry name" value="ABC transporter type 1, transmembrane domain"/>
    <property type="match status" value="2"/>
</dbReference>
<dbReference type="PIR" id="T30331">
    <property type="entry name" value="T30331"/>
</dbReference>
<keyword evidence="7 10" id="KW-1133">Transmembrane helix</keyword>
<evidence type="ECO:0000256" key="9">
    <source>
        <dbReference type="SAM" id="MobiDB-lite"/>
    </source>
</evidence>
<accession>Q9U097</accession>
<dbReference type="PROSITE" id="PS50893">
    <property type="entry name" value="ABC_TRANSPORTER_2"/>
    <property type="match status" value="1"/>
</dbReference>
<evidence type="ECO:0000256" key="3">
    <source>
        <dbReference type="ARBA" id="ARBA00022692"/>
    </source>
</evidence>
<evidence type="ECO:0000256" key="4">
    <source>
        <dbReference type="ARBA" id="ARBA00022737"/>
    </source>
</evidence>
<dbReference type="SUPFAM" id="SSF90123">
    <property type="entry name" value="ABC transporter transmembrane region"/>
    <property type="match status" value="2"/>
</dbReference>
<dbReference type="GO" id="GO:0016020">
    <property type="term" value="C:membrane"/>
    <property type="evidence" value="ECO:0007669"/>
    <property type="project" value="UniProtKB-SubCell"/>
</dbReference>
<dbReference type="VEuPathDB" id="TriTrypDB:TcG_01450"/>
<dbReference type="CDD" id="cd18580">
    <property type="entry name" value="ABC_6TM_ABCC_D2"/>
    <property type="match status" value="1"/>
</dbReference>
<dbReference type="VEuPathDB" id="TriTrypDB:TcCLB.508965.14"/>
<name>Q9U097_TRYCR</name>
<dbReference type="PROSITE" id="PS50929">
    <property type="entry name" value="ABC_TM1F"/>
    <property type="match status" value="2"/>
</dbReference>
<dbReference type="Pfam" id="PF00664">
    <property type="entry name" value="ABC_membrane"/>
    <property type="match status" value="2"/>
</dbReference>
<feature type="transmembrane region" description="Helical" evidence="10">
    <location>
        <begin position="836"/>
        <end position="860"/>
    </location>
</feature>
<evidence type="ECO:0000313" key="13">
    <source>
        <dbReference type="EMBL" id="AAC09044.1"/>
    </source>
</evidence>
<protein>
    <submittedName>
        <fullName evidence="13">p-glycoprotein</fullName>
    </submittedName>
</protein>
<dbReference type="Pfam" id="PF00005">
    <property type="entry name" value="ABC_tran"/>
    <property type="match status" value="1"/>
</dbReference>
<feature type="region of interest" description="Disordered" evidence="9">
    <location>
        <begin position="724"/>
        <end position="760"/>
    </location>
</feature>
<dbReference type="VEuPathDB" id="TriTrypDB:TCDM_04857"/>
<feature type="transmembrane region" description="Helical" evidence="10">
    <location>
        <begin position="245"/>
        <end position="264"/>
    </location>
</feature>
<evidence type="ECO:0000256" key="2">
    <source>
        <dbReference type="ARBA" id="ARBA00022448"/>
    </source>
</evidence>
<dbReference type="VEuPathDB" id="TriTrypDB:Tc_MARK_1635"/>
<evidence type="ECO:0000259" key="11">
    <source>
        <dbReference type="PROSITE" id="PS50893"/>
    </source>
</evidence>
<dbReference type="Gene3D" id="3.40.50.300">
    <property type="entry name" value="P-loop containing nucleotide triphosphate hydrolases"/>
    <property type="match status" value="1"/>
</dbReference>
<feature type="transmembrane region" description="Helical" evidence="10">
    <location>
        <begin position="945"/>
        <end position="965"/>
    </location>
</feature>
<evidence type="ECO:0000259" key="12">
    <source>
        <dbReference type="PROSITE" id="PS50929"/>
    </source>
</evidence>
<reference evidence="13" key="1">
    <citation type="journal article" date="1999" name="Biochim. Biophys. Acta">
        <title>Characterization of a new ATP-binding cassette transporter in Trypanosoma cruzi associated to a L1Tc retrotransposon.</title>
        <authorList>
            <person name="Torres C."/>
            <person name="Barreiro L."/>
            <person name="Dallagiovanna B."/>
            <person name="Gamarro F."/>
            <person name="Castanys S."/>
        </authorList>
    </citation>
    <scope>NUCLEOTIDE SEQUENCE</scope>
    <source>
        <strain evidence="13">Berkeley</strain>
    </source>
</reference>
<dbReference type="VEuPathDB" id="TriTrypDB:TcYC6_0106570"/>
<dbReference type="InterPro" id="IPR011527">
    <property type="entry name" value="ABC1_TM_dom"/>
</dbReference>
<dbReference type="VEuPathDB" id="TriTrypDB:TcBrA4_0033440"/>
<dbReference type="InterPro" id="IPR027417">
    <property type="entry name" value="P-loop_NTPase"/>
</dbReference>
<feature type="transmembrane region" description="Helical" evidence="10">
    <location>
        <begin position="270"/>
        <end position="292"/>
    </location>
</feature>
<keyword evidence="8 10" id="KW-0472">Membrane</keyword>
<dbReference type="SMART" id="SM00382">
    <property type="entry name" value="AAA"/>
    <property type="match status" value="1"/>
</dbReference>
<feature type="region of interest" description="Disordered" evidence="9">
    <location>
        <begin position="772"/>
        <end position="807"/>
    </location>
</feature>
<dbReference type="FunFam" id="1.20.1560.10:FF:000013">
    <property type="entry name" value="ABC transporter C family member 2"/>
    <property type="match status" value="1"/>
</dbReference>
<dbReference type="VEuPathDB" id="TriTrypDB:BCY84_21677"/>
<dbReference type="GO" id="GO:0005524">
    <property type="term" value="F:ATP binding"/>
    <property type="evidence" value="ECO:0007669"/>
    <property type="project" value="UniProtKB-KW"/>
</dbReference>
<gene>
    <name evidence="13" type="primary">tcpgp1A</name>
</gene>
<dbReference type="PROSITE" id="PS00211">
    <property type="entry name" value="ABC_TRANSPORTER_1"/>
    <property type="match status" value="1"/>
</dbReference>
<dbReference type="InterPro" id="IPR036640">
    <property type="entry name" value="ABC1_TM_sf"/>
</dbReference>
<feature type="transmembrane region" description="Helical" evidence="10">
    <location>
        <begin position="971"/>
        <end position="991"/>
    </location>
</feature>
<feature type="transmembrane region" description="Helical" evidence="10">
    <location>
        <begin position="344"/>
        <end position="377"/>
    </location>
</feature>
<feature type="compositionally biased region" description="Low complexity" evidence="9">
    <location>
        <begin position="776"/>
        <end position="786"/>
    </location>
</feature>
<dbReference type="VEuPathDB" id="TriTrypDB:TcCL_ESM04252"/>
<evidence type="ECO:0000256" key="6">
    <source>
        <dbReference type="ARBA" id="ARBA00022840"/>
    </source>
</evidence>
<feature type="transmembrane region" description="Helical" evidence="10">
    <location>
        <begin position="872"/>
        <end position="890"/>
    </location>
</feature>
<keyword evidence="2" id="KW-0813">Transport</keyword>
<dbReference type="InterPro" id="IPR044746">
    <property type="entry name" value="ABCC_6TM_D1"/>
</dbReference>
<dbReference type="InterPro" id="IPR003593">
    <property type="entry name" value="AAA+_ATPase"/>
</dbReference>
<dbReference type="VEuPathDB" id="TriTrypDB:ECC02_009784"/>
<evidence type="ECO:0000256" key="1">
    <source>
        <dbReference type="ARBA" id="ARBA00004141"/>
    </source>
</evidence>
<evidence type="ECO:0000256" key="8">
    <source>
        <dbReference type="ARBA" id="ARBA00023136"/>
    </source>
</evidence>
<dbReference type="PANTHER" id="PTHR24223">
    <property type="entry name" value="ATP-BINDING CASSETTE SUB-FAMILY C"/>
    <property type="match status" value="1"/>
</dbReference>